<dbReference type="Proteomes" id="UP001597508">
    <property type="component" value="Unassembled WGS sequence"/>
</dbReference>
<name>A0ABW5LY07_9FLAO</name>
<organism evidence="1 2">
    <name type="scientific">Pseudotenacibaculum haliotis</name>
    <dbReference type="NCBI Taxonomy" id="1862138"/>
    <lineage>
        <taxon>Bacteria</taxon>
        <taxon>Pseudomonadati</taxon>
        <taxon>Bacteroidota</taxon>
        <taxon>Flavobacteriia</taxon>
        <taxon>Flavobacteriales</taxon>
        <taxon>Flavobacteriaceae</taxon>
        <taxon>Pseudotenacibaculum</taxon>
    </lineage>
</organism>
<accession>A0ABW5LY07</accession>
<dbReference type="EMBL" id="JBHULH010000012">
    <property type="protein sequence ID" value="MFD2568686.1"/>
    <property type="molecule type" value="Genomic_DNA"/>
</dbReference>
<gene>
    <name evidence="1" type="ORF">ACFSRZ_15020</name>
</gene>
<keyword evidence="2" id="KW-1185">Reference proteome</keyword>
<evidence type="ECO:0000313" key="2">
    <source>
        <dbReference type="Proteomes" id="UP001597508"/>
    </source>
</evidence>
<dbReference type="RefSeq" id="WP_379667393.1">
    <property type="nucleotide sequence ID" value="NZ_JBHULH010000012.1"/>
</dbReference>
<protein>
    <submittedName>
        <fullName evidence="1">Uncharacterized protein</fullName>
    </submittedName>
</protein>
<proteinExistence type="predicted"/>
<comment type="caution">
    <text evidence="1">The sequence shown here is derived from an EMBL/GenBank/DDBJ whole genome shotgun (WGS) entry which is preliminary data.</text>
</comment>
<sequence length="249" mass="29762">MSESILDFFGDFKVKKPYEKLYHSFEQDGDLIKGEKYKAVFSTPGNHYYDPETGKEHIVYPEEEVLDFHSDYLSKIIDEKANEYLRIYKDIKLKYLTSPTELYYLINGVVEDLGNDRYFFEHHEPLNEFPEIRNKLLNTLDELLIKMQPKDALEPPIEFNKIKFNLKKSEVCFLFYWLKEHGFLENSTDNEMLSKKMQKHFLRQASLDRNEYIEFKDSTSEFSKIAKGKILPSKRLLEFIEKINKQYSK</sequence>
<evidence type="ECO:0000313" key="1">
    <source>
        <dbReference type="EMBL" id="MFD2568686.1"/>
    </source>
</evidence>
<reference evidence="2" key="1">
    <citation type="journal article" date="2019" name="Int. J. Syst. Evol. Microbiol.">
        <title>The Global Catalogue of Microorganisms (GCM) 10K type strain sequencing project: providing services to taxonomists for standard genome sequencing and annotation.</title>
        <authorList>
            <consortium name="The Broad Institute Genomics Platform"/>
            <consortium name="The Broad Institute Genome Sequencing Center for Infectious Disease"/>
            <person name="Wu L."/>
            <person name="Ma J."/>
        </authorList>
    </citation>
    <scope>NUCLEOTIDE SEQUENCE [LARGE SCALE GENOMIC DNA]</scope>
    <source>
        <strain evidence="2">KCTC 52127</strain>
    </source>
</reference>